<comment type="caution">
    <text evidence="2">The sequence shown here is derived from an EMBL/GenBank/DDBJ whole genome shotgun (WGS) entry which is preliminary data.</text>
</comment>
<evidence type="ECO:0000313" key="2">
    <source>
        <dbReference type="EMBL" id="KAK1768971.1"/>
    </source>
</evidence>
<evidence type="ECO:0000256" key="1">
    <source>
        <dbReference type="SAM" id="Phobius"/>
    </source>
</evidence>
<reference evidence="2" key="1">
    <citation type="submission" date="2023-06" db="EMBL/GenBank/DDBJ databases">
        <title>Genome-scale phylogeny and comparative genomics of the fungal order Sordariales.</title>
        <authorList>
            <consortium name="Lawrence Berkeley National Laboratory"/>
            <person name="Hensen N."/>
            <person name="Bonometti L."/>
            <person name="Westerberg I."/>
            <person name="Brannstrom I.O."/>
            <person name="Guillou S."/>
            <person name="Cros-Aarteil S."/>
            <person name="Calhoun S."/>
            <person name="Haridas S."/>
            <person name="Kuo A."/>
            <person name="Mondo S."/>
            <person name="Pangilinan J."/>
            <person name="Riley R."/>
            <person name="Labutti K."/>
            <person name="Andreopoulos B."/>
            <person name="Lipzen A."/>
            <person name="Chen C."/>
            <person name="Yanf M."/>
            <person name="Daum C."/>
            <person name="Ng V."/>
            <person name="Clum A."/>
            <person name="Steindorff A."/>
            <person name="Ohm R."/>
            <person name="Martin F."/>
            <person name="Silar P."/>
            <person name="Natvig D."/>
            <person name="Lalanne C."/>
            <person name="Gautier V."/>
            <person name="Ament-Velasquez S.L."/>
            <person name="Kruys A."/>
            <person name="Hutchinson M.I."/>
            <person name="Powell A.J."/>
            <person name="Barry K."/>
            <person name="Miller A.N."/>
            <person name="Grigoriev I.V."/>
            <person name="Debuchy R."/>
            <person name="Gladieux P."/>
            <person name="Thoren M.H."/>
            <person name="Johannesson H."/>
        </authorList>
    </citation>
    <scope>NUCLEOTIDE SEQUENCE</scope>
    <source>
        <strain evidence="2">8032-3</strain>
    </source>
</reference>
<sequence length="124" mass="13817">MQYLDQPHRYLLDHSGLSPLKARGMLGAIPPFFPLLLSFLSIPFDGAGWKGGCMRMYVCVCVWVGVWVCCCMRVLSVGLVERWWDGSGKALECPSFHLFCAHVPGVIIQASRTKGTPAHCTREF</sequence>
<keyword evidence="1" id="KW-0812">Transmembrane</keyword>
<evidence type="ECO:0000313" key="3">
    <source>
        <dbReference type="Proteomes" id="UP001244011"/>
    </source>
</evidence>
<organism evidence="2 3">
    <name type="scientific">Phialemonium atrogriseum</name>
    <dbReference type="NCBI Taxonomy" id="1093897"/>
    <lineage>
        <taxon>Eukaryota</taxon>
        <taxon>Fungi</taxon>
        <taxon>Dikarya</taxon>
        <taxon>Ascomycota</taxon>
        <taxon>Pezizomycotina</taxon>
        <taxon>Sordariomycetes</taxon>
        <taxon>Sordariomycetidae</taxon>
        <taxon>Cephalothecales</taxon>
        <taxon>Cephalothecaceae</taxon>
        <taxon>Phialemonium</taxon>
    </lineage>
</organism>
<gene>
    <name evidence="2" type="ORF">QBC33DRAFT_368061</name>
</gene>
<dbReference type="EMBL" id="MU839004">
    <property type="protein sequence ID" value="KAK1768971.1"/>
    <property type="molecule type" value="Genomic_DNA"/>
</dbReference>
<dbReference type="AlphaFoldDB" id="A0AAJ0FHU9"/>
<accession>A0AAJ0FHU9</accession>
<protein>
    <submittedName>
        <fullName evidence="2">Uncharacterized protein</fullName>
    </submittedName>
</protein>
<feature type="transmembrane region" description="Helical" evidence="1">
    <location>
        <begin position="56"/>
        <end position="75"/>
    </location>
</feature>
<dbReference type="Proteomes" id="UP001244011">
    <property type="component" value="Unassembled WGS sequence"/>
</dbReference>
<proteinExistence type="predicted"/>
<dbReference type="GeneID" id="85307160"/>
<name>A0AAJ0FHU9_9PEZI</name>
<keyword evidence="3" id="KW-1185">Reference proteome</keyword>
<keyword evidence="1" id="KW-1133">Transmembrane helix</keyword>
<dbReference type="RefSeq" id="XP_060285184.1">
    <property type="nucleotide sequence ID" value="XM_060423973.1"/>
</dbReference>
<feature type="transmembrane region" description="Helical" evidence="1">
    <location>
        <begin position="25"/>
        <end position="44"/>
    </location>
</feature>
<keyword evidence="1" id="KW-0472">Membrane</keyword>